<proteinExistence type="predicted"/>
<dbReference type="SUPFAM" id="SSF90209">
    <property type="entry name" value="Ran binding protein zinc finger-like"/>
    <property type="match status" value="1"/>
</dbReference>
<accession>A0A370TK73</accession>
<dbReference type="Gene3D" id="4.10.1060.10">
    <property type="entry name" value="Zinc finger, RanBP2-type"/>
    <property type="match status" value="1"/>
</dbReference>
<evidence type="ECO:0000256" key="4">
    <source>
        <dbReference type="PROSITE-ProRule" id="PRU00322"/>
    </source>
</evidence>
<dbReference type="OrthoDB" id="294702at2759"/>
<dbReference type="GeneID" id="43599379"/>
<gene>
    <name evidence="7" type="ORF">BP5553_06530</name>
</gene>
<feature type="region of interest" description="Disordered" evidence="5">
    <location>
        <begin position="158"/>
        <end position="183"/>
    </location>
</feature>
<dbReference type="PROSITE" id="PS50199">
    <property type="entry name" value="ZF_RANBP2_2"/>
    <property type="match status" value="1"/>
</dbReference>
<evidence type="ECO:0000256" key="2">
    <source>
        <dbReference type="ARBA" id="ARBA00022771"/>
    </source>
</evidence>
<keyword evidence="1" id="KW-0479">Metal-binding</keyword>
<dbReference type="STRING" id="2656787.A0A370TK73"/>
<comment type="caution">
    <text evidence="7">The sequence shown here is derived from an EMBL/GenBank/DDBJ whole genome shotgun (WGS) entry which is preliminary data.</text>
</comment>
<evidence type="ECO:0000313" key="7">
    <source>
        <dbReference type="EMBL" id="RDL35918.1"/>
    </source>
</evidence>
<feature type="compositionally biased region" description="Polar residues" evidence="5">
    <location>
        <begin position="85"/>
        <end position="104"/>
    </location>
</feature>
<feature type="compositionally biased region" description="Basic and acidic residues" evidence="5">
    <location>
        <begin position="168"/>
        <end position="177"/>
    </location>
</feature>
<protein>
    <recommendedName>
        <fullName evidence="6">RanBP2-type domain-containing protein</fullName>
    </recommendedName>
</protein>
<dbReference type="EMBL" id="NPIC01000005">
    <property type="protein sequence ID" value="RDL35918.1"/>
    <property type="molecule type" value="Genomic_DNA"/>
</dbReference>
<dbReference type="AlphaFoldDB" id="A0A370TK73"/>
<dbReference type="PROSITE" id="PS01358">
    <property type="entry name" value="ZF_RANBP2_1"/>
    <property type="match status" value="1"/>
</dbReference>
<keyword evidence="8" id="KW-1185">Reference proteome</keyword>
<evidence type="ECO:0000259" key="6">
    <source>
        <dbReference type="PROSITE" id="PS50199"/>
    </source>
</evidence>
<dbReference type="InterPro" id="IPR036443">
    <property type="entry name" value="Znf_RanBP2_sf"/>
</dbReference>
<dbReference type="Proteomes" id="UP000254866">
    <property type="component" value="Unassembled WGS sequence"/>
</dbReference>
<keyword evidence="3" id="KW-0862">Zinc</keyword>
<keyword evidence="2 4" id="KW-0863">Zinc-finger</keyword>
<sequence>MGVDVGSKGLEASIWASSSNGPSRYTPRTGDWTCLSCRFSNFASRQACFQCSLPKEEALRSASRGSPGHRNGFKPHNPTPILGIPNTSSPSGNRIQTSHNTHSNMPVRWSESRRGPAHPSISPLDRFDCEKYGLATSRWAPRHTNGWQERADRPEVLTRIVSVSKPELNTKDDDPRRSSKSPDLGLPYKVQHFILNMIQRIIEEGCYDFASRWIQNILCEKNYTCSQEVELPEWRRLLPKYIPGKAINPTSTSNLEGVLANTGRIRNAAVHRHLCDNADLRKMAGHAQDLMFMFSDVTRQENFHQLRIELDEWDKLNSDDPQAARNRLESALQVINELPMNDMDWTPNAESLMEIGPEIISEPSMGVSQRSSIPHHFGDEMQLD</sequence>
<feature type="region of interest" description="Disordered" evidence="5">
    <location>
        <begin position="364"/>
        <end position="384"/>
    </location>
</feature>
<evidence type="ECO:0000256" key="3">
    <source>
        <dbReference type="ARBA" id="ARBA00022833"/>
    </source>
</evidence>
<organism evidence="7 8">
    <name type="scientific">Venustampulla echinocandica</name>
    <dbReference type="NCBI Taxonomy" id="2656787"/>
    <lineage>
        <taxon>Eukaryota</taxon>
        <taxon>Fungi</taxon>
        <taxon>Dikarya</taxon>
        <taxon>Ascomycota</taxon>
        <taxon>Pezizomycotina</taxon>
        <taxon>Leotiomycetes</taxon>
        <taxon>Helotiales</taxon>
        <taxon>Pleuroascaceae</taxon>
        <taxon>Venustampulla</taxon>
    </lineage>
</organism>
<evidence type="ECO:0000313" key="8">
    <source>
        <dbReference type="Proteomes" id="UP000254866"/>
    </source>
</evidence>
<dbReference type="Pfam" id="PF00641">
    <property type="entry name" value="Zn_ribbon_RanBP"/>
    <property type="match status" value="1"/>
</dbReference>
<reference evidence="7 8" key="1">
    <citation type="journal article" date="2018" name="IMA Fungus">
        <title>IMA Genome-F 9: Draft genome sequence of Annulohypoxylon stygium, Aspergillus mulundensis, Berkeleyomyces basicola (syn. Thielaviopsis basicola), Ceratocystis smalleyi, two Cercospora beticola strains, Coleophoma cylindrospora, Fusarium fracticaudum, Phialophora cf. hyalina, and Morchella septimelata.</title>
        <authorList>
            <person name="Wingfield B.D."/>
            <person name="Bills G.F."/>
            <person name="Dong Y."/>
            <person name="Huang W."/>
            <person name="Nel W.J."/>
            <person name="Swalarsk-Parry B.S."/>
            <person name="Vaghefi N."/>
            <person name="Wilken P.M."/>
            <person name="An Z."/>
            <person name="de Beer Z.W."/>
            <person name="De Vos L."/>
            <person name="Chen L."/>
            <person name="Duong T.A."/>
            <person name="Gao Y."/>
            <person name="Hammerbacher A."/>
            <person name="Kikkert J.R."/>
            <person name="Li Y."/>
            <person name="Li H."/>
            <person name="Li K."/>
            <person name="Li Q."/>
            <person name="Liu X."/>
            <person name="Ma X."/>
            <person name="Naidoo K."/>
            <person name="Pethybridge S.J."/>
            <person name="Sun J."/>
            <person name="Steenkamp E.T."/>
            <person name="van der Nest M.A."/>
            <person name="van Wyk S."/>
            <person name="Wingfield M.J."/>
            <person name="Xiong C."/>
            <person name="Yue Q."/>
            <person name="Zhang X."/>
        </authorList>
    </citation>
    <scope>NUCLEOTIDE SEQUENCE [LARGE SCALE GENOMIC DNA]</scope>
    <source>
        <strain evidence="7 8">BP 5553</strain>
    </source>
</reference>
<dbReference type="SMART" id="SM00547">
    <property type="entry name" value="ZnF_RBZ"/>
    <property type="match status" value="1"/>
</dbReference>
<dbReference type="RefSeq" id="XP_031868574.1">
    <property type="nucleotide sequence ID" value="XM_032015153.1"/>
</dbReference>
<dbReference type="GO" id="GO:0008270">
    <property type="term" value="F:zinc ion binding"/>
    <property type="evidence" value="ECO:0007669"/>
    <property type="project" value="UniProtKB-KW"/>
</dbReference>
<feature type="domain" description="RanBP2-type" evidence="6">
    <location>
        <begin position="28"/>
        <end position="57"/>
    </location>
</feature>
<name>A0A370TK73_9HELO</name>
<evidence type="ECO:0000256" key="1">
    <source>
        <dbReference type="ARBA" id="ARBA00022723"/>
    </source>
</evidence>
<feature type="region of interest" description="Disordered" evidence="5">
    <location>
        <begin position="61"/>
        <end position="120"/>
    </location>
</feature>
<dbReference type="InterPro" id="IPR001876">
    <property type="entry name" value="Znf_RanBP2"/>
</dbReference>
<evidence type="ECO:0000256" key="5">
    <source>
        <dbReference type="SAM" id="MobiDB-lite"/>
    </source>
</evidence>